<dbReference type="AlphaFoldDB" id="U6G363"/>
<feature type="coiled-coil region" evidence="1">
    <location>
        <begin position="368"/>
        <end position="444"/>
    </location>
</feature>
<organism evidence="4 5">
    <name type="scientific">Eimeria praecox</name>
    <dbReference type="NCBI Taxonomy" id="51316"/>
    <lineage>
        <taxon>Eukaryota</taxon>
        <taxon>Sar</taxon>
        <taxon>Alveolata</taxon>
        <taxon>Apicomplexa</taxon>
        <taxon>Conoidasida</taxon>
        <taxon>Coccidia</taxon>
        <taxon>Eucoccidiorida</taxon>
        <taxon>Eimeriorina</taxon>
        <taxon>Eimeriidae</taxon>
        <taxon>Eimeria</taxon>
    </lineage>
</organism>
<dbReference type="OrthoDB" id="363951at2759"/>
<keyword evidence="3" id="KW-1133">Transmembrane helix</keyword>
<feature type="transmembrane region" description="Helical" evidence="3">
    <location>
        <begin position="338"/>
        <end position="359"/>
    </location>
</feature>
<proteinExistence type="predicted"/>
<reference evidence="4" key="1">
    <citation type="submission" date="2013-10" db="EMBL/GenBank/DDBJ databases">
        <title>Genomic analysis of the causative agents of coccidiosis in chickens.</title>
        <authorList>
            <person name="Reid A.J."/>
            <person name="Blake D."/>
            <person name="Billington K."/>
            <person name="Browne H."/>
            <person name="Dunn M."/>
            <person name="Hung S."/>
            <person name="Kawahara F."/>
            <person name="Miranda-Saavedra D."/>
            <person name="Mourier T."/>
            <person name="Nagra H."/>
            <person name="Otto T.D."/>
            <person name="Rawlings N."/>
            <person name="Sanchez A."/>
            <person name="Sanders M."/>
            <person name="Subramaniam C."/>
            <person name="Tay Y."/>
            <person name="Dear P."/>
            <person name="Doerig C."/>
            <person name="Gruber A."/>
            <person name="Parkinson J."/>
            <person name="Shirley M."/>
            <person name="Wan K.L."/>
            <person name="Berriman M."/>
            <person name="Tomley F."/>
            <person name="Pain A."/>
        </authorList>
    </citation>
    <scope>NUCLEOTIDE SEQUENCE [LARGE SCALE GENOMIC DNA]</scope>
    <source>
        <strain evidence="4">Houghton</strain>
    </source>
</reference>
<keyword evidence="1" id="KW-0175">Coiled coil</keyword>
<keyword evidence="3" id="KW-0812">Transmembrane</keyword>
<evidence type="ECO:0000256" key="3">
    <source>
        <dbReference type="SAM" id="Phobius"/>
    </source>
</evidence>
<dbReference type="Proteomes" id="UP000018201">
    <property type="component" value="Unassembled WGS sequence"/>
</dbReference>
<protein>
    <submittedName>
        <fullName evidence="4">Predicted coiled coil protein, related</fullName>
    </submittedName>
</protein>
<feature type="region of interest" description="Disordered" evidence="2">
    <location>
        <begin position="1"/>
        <end position="23"/>
    </location>
</feature>
<gene>
    <name evidence="4" type="ORF">EPH_0015910</name>
</gene>
<evidence type="ECO:0000256" key="1">
    <source>
        <dbReference type="SAM" id="Coils"/>
    </source>
</evidence>
<accession>U6G363</accession>
<dbReference type="VEuPathDB" id="ToxoDB:EPH_0015910"/>
<evidence type="ECO:0000256" key="2">
    <source>
        <dbReference type="SAM" id="MobiDB-lite"/>
    </source>
</evidence>
<evidence type="ECO:0000313" key="5">
    <source>
        <dbReference type="Proteomes" id="UP000018201"/>
    </source>
</evidence>
<sequence length="563" mass="63269">MSKPRSAPASSARAPVERDGRLHDNERFKDRDEFWLDREAFSVFARQIDTLPARSGFALLLLSQCQSPAVESNGRAIGGSGGSRGSHYPCNASGQQWLRRYCEVKGNVLFYAPHAEAAFEGAYLLEDFVFQSLQPSRALVMGVVPELPLTEGDGDRLKQGAILVGSSRHDGVYGRYVRPLVMLLESPRVAAAWKDTCEGCSAASLQQQVRELQQLLQRERAAASREKEATALIAKQQEIALRETEGSKQTLLLEIERLQQRNQRLQASGEVTEKAAAEFVDQKMHEVSFLQNELATQLADTCMHKNAPAGPAFSPAAVQARCFVLCLFEFFEWRYGCFLPYPFIAALQGVCLAVVRLLLAMRFVLPGCKRLEAEVVELREALGASQQKAQQLATENSRLNCRVSDLLGDLEDAKDNPSRFALVMNRLRAANQRAVIENKRLRQVHRRLANNGRLLPVALIRQVAEMGDAFDLLRKWLTCSERKIRFYEQGYKWSSDQEQEELYKIEELQRAIRVAEAAARSSYISHRAFLLGQQLKACTVNPSQKEVYAFLKCGRRDTERGNV</sequence>
<feature type="compositionally biased region" description="Low complexity" evidence="2">
    <location>
        <begin position="1"/>
        <end position="14"/>
    </location>
</feature>
<evidence type="ECO:0000313" key="4">
    <source>
        <dbReference type="EMBL" id="CDI74620.1"/>
    </source>
</evidence>
<name>U6G363_9EIME</name>
<dbReference type="EMBL" id="HG690458">
    <property type="protein sequence ID" value="CDI74620.1"/>
    <property type="molecule type" value="Genomic_DNA"/>
</dbReference>
<reference evidence="4" key="2">
    <citation type="submission" date="2013-10" db="EMBL/GenBank/DDBJ databases">
        <authorList>
            <person name="Aslett M."/>
        </authorList>
    </citation>
    <scope>NUCLEOTIDE SEQUENCE [LARGE SCALE GENOMIC DNA]</scope>
    <source>
        <strain evidence="4">Houghton</strain>
    </source>
</reference>
<keyword evidence="5" id="KW-1185">Reference proteome</keyword>
<feature type="coiled-coil region" evidence="1">
    <location>
        <begin position="202"/>
        <end position="275"/>
    </location>
</feature>
<keyword evidence="3" id="KW-0472">Membrane</keyword>